<dbReference type="InterPro" id="IPR005656">
    <property type="entry name" value="MmgE_PrpD"/>
</dbReference>
<evidence type="ECO:0000313" key="5">
    <source>
        <dbReference type="Proteomes" id="UP001433071"/>
    </source>
</evidence>
<protein>
    <submittedName>
        <fullName evidence="4">MmgE/PrpD family protein</fullName>
    </submittedName>
</protein>
<dbReference type="EMBL" id="JAMYQB010000036">
    <property type="protein sequence ID" value="MER9408214.1"/>
    <property type="molecule type" value="Genomic_DNA"/>
</dbReference>
<dbReference type="Gene3D" id="3.30.1330.120">
    <property type="entry name" value="2-methylcitrate dehydratase PrpD"/>
    <property type="match status" value="1"/>
</dbReference>
<dbReference type="Proteomes" id="UP001433071">
    <property type="component" value="Unassembled WGS sequence"/>
</dbReference>
<dbReference type="Pfam" id="PF03972">
    <property type="entry name" value="MmgE_PrpD_N"/>
    <property type="match status" value="1"/>
</dbReference>
<dbReference type="RefSeq" id="WP_352562141.1">
    <property type="nucleotide sequence ID" value="NZ_JAMYQB010000036.1"/>
</dbReference>
<accession>A0ABV1ZA24</accession>
<dbReference type="InterPro" id="IPR042183">
    <property type="entry name" value="MmgE/PrpD_sf_1"/>
</dbReference>
<organism evidence="4 5">
    <name type="scientific">Mesorhizobium caraganae</name>
    <dbReference type="NCBI Taxonomy" id="483206"/>
    <lineage>
        <taxon>Bacteria</taxon>
        <taxon>Pseudomonadati</taxon>
        <taxon>Pseudomonadota</taxon>
        <taxon>Alphaproteobacteria</taxon>
        <taxon>Hyphomicrobiales</taxon>
        <taxon>Phyllobacteriaceae</taxon>
        <taxon>Mesorhizobium</taxon>
    </lineage>
</organism>
<comment type="caution">
    <text evidence="4">The sequence shown here is derived from an EMBL/GenBank/DDBJ whole genome shotgun (WGS) entry which is preliminary data.</text>
</comment>
<name>A0ABV1ZA24_9HYPH</name>
<proteinExistence type="inferred from homology"/>
<evidence type="ECO:0000259" key="2">
    <source>
        <dbReference type="Pfam" id="PF03972"/>
    </source>
</evidence>
<dbReference type="Gene3D" id="1.10.4100.10">
    <property type="entry name" value="2-methylcitrate dehydratase PrpD"/>
    <property type="match status" value="1"/>
</dbReference>
<dbReference type="InterPro" id="IPR045337">
    <property type="entry name" value="MmgE_PrpD_C"/>
</dbReference>
<gene>
    <name evidence="4" type="ORF">NKI36_29905</name>
</gene>
<keyword evidence="5" id="KW-1185">Reference proteome</keyword>
<dbReference type="Pfam" id="PF19305">
    <property type="entry name" value="MmgE_PrpD_C"/>
    <property type="match status" value="1"/>
</dbReference>
<evidence type="ECO:0000259" key="3">
    <source>
        <dbReference type="Pfam" id="PF19305"/>
    </source>
</evidence>
<reference evidence="4 5" key="1">
    <citation type="journal article" date="2024" name="Proc. Natl. Acad. Sci. U.S.A.">
        <title>The evolutionary genomics of adaptation to stress in wild rhizobium bacteria.</title>
        <authorList>
            <person name="Kehlet-Delgado H."/>
            <person name="Montoya A.P."/>
            <person name="Jensen K.T."/>
            <person name="Wendlandt C.E."/>
            <person name="Dexheimer C."/>
            <person name="Roberts M."/>
            <person name="Torres Martinez L."/>
            <person name="Friesen M.L."/>
            <person name="Griffitts J.S."/>
            <person name="Porter S.S."/>
        </authorList>
    </citation>
    <scope>NUCLEOTIDE SEQUENCE [LARGE SCALE GENOMIC DNA]</scope>
    <source>
        <strain evidence="4 5">M0641</strain>
    </source>
</reference>
<dbReference type="PANTHER" id="PTHR16943:SF8">
    <property type="entry name" value="2-METHYLCITRATE DEHYDRATASE"/>
    <property type="match status" value="1"/>
</dbReference>
<feature type="domain" description="MmgE/PrpD C-terminal" evidence="3">
    <location>
        <begin position="259"/>
        <end position="417"/>
    </location>
</feature>
<comment type="similarity">
    <text evidence="1">Belongs to the PrpD family.</text>
</comment>
<sequence>MHAINELAKFVSNFPAEEVLAAGRERIYVLVLDLLGAAAAGIDTPLAKAARTAALESYGQGEIDIWVTGMRTSVVGAAMANSAAASALDIDDGHRGAGGHPGAGIIPAALAVAQAVGASGSELMGAIALGYEVGLRVASCRPLQTIEMHASGRWVNFGVAAAASRLLGLSADQTAHALAIAGCEGPVIFLNASSKFDGTSIKEGIPPAVVAGITAAYRAQAGAKGPIELLNDDERFTRNSLTGNLGSSWEIQNCYIKPYACCRYIHGAIDAILSIRKSSHPVFKLRIETFPHAMRLANERAPSTLEGGQYSFYFNCAVAALYGPTALQLVQPEHFRDSQVLELAARIELEPSLEFANAFPALTPARVILDQGYGPEEMVVLHPLGDTANPLSIEQIEEKFRNITRDCIGSQWQVEIVAAVSKLHTAGSAALFAALVPPHKMCSEPASELEVVPADD</sequence>
<evidence type="ECO:0000256" key="1">
    <source>
        <dbReference type="ARBA" id="ARBA00006174"/>
    </source>
</evidence>
<dbReference type="InterPro" id="IPR045336">
    <property type="entry name" value="MmgE_PrpD_N"/>
</dbReference>
<feature type="domain" description="MmgE/PrpD N-terminal" evidence="2">
    <location>
        <begin position="6"/>
        <end position="243"/>
    </location>
</feature>
<evidence type="ECO:0000313" key="4">
    <source>
        <dbReference type="EMBL" id="MER9408214.1"/>
    </source>
</evidence>
<dbReference type="PANTHER" id="PTHR16943">
    <property type="entry name" value="2-METHYLCITRATE DEHYDRATASE-RELATED"/>
    <property type="match status" value="1"/>
</dbReference>
<dbReference type="InterPro" id="IPR042188">
    <property type="entry name" value="MmgE/PrpD_sf_2"/>
</dbReference>
<dbReference type="InterPro" id="IPR036148">
    <property type="entry name" value="MmgE/PrpD_sf"/>
</dbReference>
<dbReference type="SUPFAM" id="SSF103378">
    <property type="entry name" value="2-methylcitrate dehydratase PrpD"/>
    <property type="match status" value="1"/>
</dbReference>